<accession>A0AA35UXH0</accession>
<feature type="region of interest" description="Disordered" evidence="1">
    <location>
        <begin position="24"/>
        <end position="54"/>
    </location>
</feature>
<protein>
    <submittedName>
        <fullName evidence="2">Uncharacterized protein</fullName>
    </submittedName>
</protein>
<dbReference type="AlphaFoldDB" id="A0AA35UXH0"/>
<dbReference type="EMBL" id="OX458332">
    <property type="protein sequence ID" value="CAI8882651.1"/>
    <property type="molecule type" value="Genomic_DNA"/>
</dbReference>
<dbReference type="Proteomes" id="UP001158598">
    <property type="component" value="Chromosome"/>
</dbReference>
<evidence type="ECO:0000313" key="2">
    <source>
        <dbReference type="EMBL" id="CAI8882651.1"/>
    </source>
</evidence>
<gene>
    <name evidence="2" type="ORF">MCNOR_3097</name>
</gene>
<reference evidence="2" key="1">
    <citation type="submission" date="2023-03" db="EMBL/GenBank/DDBJ databases">
        <authorList>
            <person name="Pearce D."/>
        </authorList>
    </citation>
    <scope>NUCLEOTIDE SEQUENCE</scope>
    <source>
        <strain evidence="2">Mc</strain>
    </source>
</reference>
<name>A0AA35UXH0_METCP</name>
<organism evidence="2 3">
    <name type="scientific">Methylococcus capsulatus</name>
    <dbReference type="NCBI Taxonomy" id="414"/>
    <lineage>
        <taxon>Bacteria</taxon>
        <taxon>Pseudomonadati</taxon>
        <taxon>Pseudomonadota</taxon>
        <taxon>Gammaproteobacteria</taxon>
        <taxon>Methylococcales</taxon>
        <taxon>Methylococcaceae</taxon>
        <taxon>Methylococcus</taxon>
    </lineage>
</organism>
<proteinExistence type="predicted"/>
<sequence>MILLPLSPTHGIAKSQETDTLYLLPSPHQSEGRGRSIEDNPPFRRGMPESRSRWATPVPSLVPCIVT</sequence>
<evidence type="ECO:0000256" key="1">
    <source>
        <dbReference type="SAM" id="MobiDB-lite"/>
    </source>
</evidence>
<evidence type="ECO:0000313" key="3">
    <source>
        <dbReference type="Proteomes" id="UP001158598"/>
    </source>
</evidence>
<feature type="compositionally biased region" description="Basic and acidic residues" evidence="1">
    <location>
        <begin position="30"/>
        <end position="52"/>
    </location>
</feature>